<organism evidence="2 3">
    <name type="scientific">Botrytis byssoidea</name>
    <dbReference type="NCBI Taxonomy" id="139641"/>
    <lineage>
        <taxon>Eukaryota</taxon>
        <taxon>Fungi</taxon>
        <taxon>Dikarya</taxon>
        <taxon>Ascomycota</taxon>
        <taxon>Pezizomycotina</taxon>
        <taxon>Leotiomycetes</taxon>
        <taxon>Helotiales</taxon>
        <taxon>Sclerotiniaceae</taxon>
        <taxon>Botrytis</taxon>
    </lineage>
</organism>
<reference evidence="2 3" key="1">
    <citation type="journal article" date="2020" name="Genome Biol. Evol.">
        <title>Comparative genomics of Sclerotiniaceae.</title>
        <authorList>
            <person name="Valero Jimenez C.A."/>
            <person name="Steentjes M."/>
            <person name="Scholten O.E."/>
            <person name="Van Kan J.A.L."/>
        </authorList>
    </citation>
    <scope>NUCLEOTIDE SEQUENCE [LARGE SCALE GENOMIC DNA]</scope>
    <source>
        <strain evidence="2 3">MUCL 94</strain>
    </source>
</reference>
<dbReference type="RefSeq" id="XP_038732790.1">
    <property type="nucleotide sequence ID" value="XM_038876314.1"/>
</dbReference>
<dbReference type="GeneID" id="62149390"/>
<name>A0A9P5ILS5_9HELO</name>
<evidence type="ECO:0000313" key="3">
    <source>
        <dbReference type="Proteomes" id="UP000710849"/>
    </source>
</evidence>
<evidence type="ECO:0008006" key="4">
    <source>
        <dbReference type="Google" id="ProtNLM"/>
    </source>
</evidence>
<accession>A0A9P5ILS5</accession>
<sequence length="207" mass="22989">MSISSTSGSPQLHLSPCEDELPSLSPTCSRCQEFLDSYDFKDLGWGDIKEFQALPPFEDPKLPTPRAVKNCFLCSKFLGSYLAEPASQAKRDSPSRELQILGVYLQKQLAGLENFVSVASSTGSDGSLNLSKQWLQNCNTSHVSCSRKATTYQNFLPTRLIDIGIGESVITPRLRLRKEIPLNSIYFTLSHCWGNTIPEIILLQSNI</sequence>
<dbReference type="AlphaFoldDB" id="A0A9P5ILS5"/>
<dbReference type="PANTHER" id="PTHR33112">
    <property type="entry name" value="DOMAIN PROTEIN, PUTATIVE-RELATED"/>
    <property type="match status" value="1"/>
</dbReference>
<gene>
    <name evidence="2" type="ORF">EAE97_005801</name>
</gene>
<feature type="region of interest" description="Disordered" evidence="1">
    <location>
        <begin position="1"/>
        <end position="23"/>
    </location>
</feature>
<protein>
    <recommendedName>
        <fullName evidence="4">Heterokaryon incompatibility domain-containing protein</fullName>
    </recommendedName>
</protein>
<dbReference type="EMBL" id="RCSW01000010">
    <property type="protein sequence ID" value="KAF7943731.1"/>
    <property type="molecule type" value="Genomic_DNA"/>
</dbReference>
<feature type="compositionally biased region" description="Polar residues" evidence="1">
    <location>
        <begin position="1"/>
        <end position="12"/>
    </location>
</feature>
<evidence type="ECO:0000313" key="2">
    <source>
        <dbReference type="EMBL" id="KAF7943731.1"/>
    </source>
</evidence>
<proteinExistence type="predicted"/>
<dbReference type="PANTHER" id="PTHR33112:SF16">
    <property type="entry name" value="HETEROKARYON INCOMPATIBILITY DOMAIN-CONTAINING PROTEIN"/>
    <property type="match status" value="1"/>
</dbReference>
<comment type="caution">
    <text evidence="2">The sequence shown here is derived from an EMBL/GenBank/DDBJ whole genome shotgun (WGS) entry which is preliminary data.</text>
</comment>
<keyword evidence="3" id="KW-1185">Reference proteome</keyword>
<evidence type="ECO:0000256" key="1">
    <source>
        <dbReference type="SAM" id="MobiDB-lite"/>
    </source>
</evidence>
<dbReference type="Proteomes" id="UP000710849">
    <property type="component" value="Unassembled WGS sequence"/>
</dbReference>